<protein>
    <submittedName>
        <fullName evidence="3">TPM domain-containing protein</fullName>
    </submittedName>
</protein>
<feature type="transmembrane region" description="Helical" evidence="1">
    <location>
        <begin position="246"/>
        <end position="274"/>
    </location>
</feature>
<dbReference type="GeneID" id="86970089"/>
<dbReference type="Proteomes" id="UP001072007">
    <property type="component" value="Unassembled WGS sequence"/>
</dbReference>
<keyword evidence="1" id="KW-1133">Transmembrane helix</keyword>
<evidence type="ECO:0000313" key="4">
    <source>
        <dbReference type="Proteomes" id="UP001072007"/>
    </source>
</evidence>
<keyword evidence="1" id="KW-0812">Transmembrane</keyword>
<dbReference type="Gene3D" id="3.10.310.50">
    <property type="match status" value="1"/>
</dbReference>
<feature type="domain" description="TPM" evidence="2">
    <location>
        <begin position="51"/>
        <end position="185"/>
    </location>
</feature>
<gene>
    <name evidence="3" type="ORF">ODY23_01170</name>
</gene>
<comment type="caution">
    <text evidence="3">The sequence shown here is derived from an EMBL/GenBank/DDBJ whole genome shotgun (WGS) entry which is preliminary data.</text>
</comment>
<organism evidence="3 4">
    <name type="scientific">Aerococcus loyolae</name>
    <dbReference type="NCBI Taxonomy" id="2976809"/>
    <lineage>
        <taxon>Bacteria</taxon>
        <taxon>Bacillati</taxon>
        <taxon>Bacillota</taxon>
        <taxon>Bacilli</taxon>
        <taxon>Lactobacillales</taxon>
        <taxon>Aerococcaceae</taxon>
        <taxon>Aerococcus</taxon>
    </lineage>
</organism>
<keyword evidence="4" id="KW-1185">Reference proteome</keyword>
<dbReference type="InterPro" id="IPR007621">
    <property type="entry name" value="TPM_dom"/>
</dbReference>
<evidence type="ECO:0000313" key="3">
    <source>
        <dbReference type="EMBL" id="MCY3024921.1"/>
    </source>
</evidence>
<dbReference type="RefSeq" id="WP_064293436.1">
    <property type="nucleotide sequence ID" value="NZ_JAOTMD010000002.1"/>
</dbReference>
<accession>A0ABT4C064</accession>
<dbReference type="Pfam" id="PF04536">
    <property type="entry name" value="TPM_phosphatase"/>
    <property type="match status" value="1"/>
</dbReference>
<reference evidence="3" key="1">
    <citation type="submission" date="2024-05" db="EMBL/GenBank/DDBJ databases">
        <title>Aerococcus urinae taxonomy study.</title>
        <authorList>
            <person name="Christensen J."/>
            <person name="Senneby E."/>
        </authorList>
    </citation>
    <scope>NUCLEOTIDE SEQUENCE</scope>
    <source>
        <strain evidence="3">CDC-3352-U95</strain>
    </source>
</reference>
<sequence>MEDEKKSSKASGCLSNISLLMAVLVLTGMYYFLMRTYRQPDYPAASQEYYVSDYSQRLNDFTTQHIMTEGYKLDQLTQAKVAVALLLTTESFNRSKYSQTLADKWGMTDEPQNEWALLLIRTDASYPRETSVDNPYLHLEIGGGLKDELTIPEIEEVIEHYDTDIYHNQNNFDQAAFDSFNAVARQIYQAHQLEISESLTQTYEEAAQDPANQGKINSQLMQTDLKQAESQTLRNPAPFYLLLGRAFFATVCTLLALVVVCVVCVFLATGYVYLAKFILKIFHWDRK</sequence>
<name>A0ABT4C064_9LACT</name>
<dbReference type="EMBL" id="JAOTMD010000002">
    <property type="protein sequence ID" value="MCY3024921.1"/>
    <property type="molecule type" value="Genomic_DNA"/>
</dbReference>
<proteinExistence type="predicted"/>
<evidence type="ECO:0000256" key="1">
    <source>
        <dbReference type="SAM" id="Phobius"/>
    </source>
</evidence>
<evidence type="ECO:0000259" key="2">
    <source>
        <dbReference type="Pfam" id="PF04536"/>
    </source>
</evidence>
<keyword evidence="1" id="KW-0472">Membrane</keyword>
<feature type="transmembrane region" description="Helical" evidence="1">
    <location>
        <begin position="12"/>
        <end position="33"/>
    </location>
</feature>